<sequence length="126" mass="14259">MKLTIDTDVCKRKAQALSLELALFITACCMRLKLLCEIAVMLAKAGYYRMFFSQIYTTSNIDVDGFRNVFELEGYPSVTPGHVRLRYRQTVNGHEKARTSMLVTVQEWDAVARRVAFGSGRLAQAD</sequence>
<dbReference type="EMBL" id="MING01000087">
    <property type="protein sequence ID" value="POF99545.1"/>
    <property type="molecule type" value="Genomic_DNA"/>
</dbReference>
<comment type="caution">
    <text evidence="2">The sequence shown here is derived from an EMBL/GenBank/DDBJ whole genome shotgun (WGS) entry which is preliminary data.</text>
</comment>
<evidence type="ECO:0000313" key="2">
    <source>
        <dbReference type="EMBL" id="POF99545.1"/>
    </source>
</evidence>
<name>A0A2S3WJY6_PSEPU</name>
<accession>A0A2S3WJY6</accession>
<dbReference type="AlphaFoldDB" id="A0A2S3WJY6"/>
<gene>
    <name evidence="2" type="ORF">BGP82_27230</name>
</gene>
<protein>
    <submittedName>
        <fullName evidence="2">Uncharacterized protein</fullName>
    </submittedName>
</protein>
<reference evidence="2 3" key="1">
    <citation type="submission" date="2016-08" db="EMBL/GenBank/DDBJ databases">
        <authorList>
            <person name="Seilhamer J.J."/>
        </authorList>
    </citation>
    <scope>NUCLEOTIDE SEQUENCE [LARGE SCALE GENOMIC DNA]</scope>
    <source>
        <strain evidence="2 3">KH-18-2</strain>
    </source>
</reference>
<feature type="transmembrane region" description="Helical" evidence="1">
    <location>
        <begin position="21"/>
        <end position="43"/>
    </location>
</feature>
<reference evidence="2 3" key="2">
    <citation type="submission" date="2018-03" db="EMBL/GenBank/DDBJ databases">
        <title>Draft genome of Pseudomonas putida strain KH-18-2.</title>
        <authorList>
            <person name="Yoshizawa S."/>
            <person name="Khan N.H."/>
            <person name="Nishimura M."/>
            <person name="Chiura H.X."/>
            <person name="Ogura Y."/>
            <person name="Hayashi T."/>
            <person name="Kogure K."/>
        </authorList>
    </citation>
    <scope>NUCLEOTIDE SEQUENCE [LARGE SCALE GENOMIC DNA]</scope>
    <source>
        <strain evidence="2 3">KH-18-2</strain>
    </source>
</reference>
<proteinExistence type="predicted"/>
<dbReference type="RefSeq" id="WP_103470358.1">
    <property type="nucleotide sequence ID" value="NZ_BKWG01000234.1"/>
</dbReference>
<evidence type="ECO:0000313" key="3">
    <source>
        <dbReference type="Proteomes" id="UP000237378"/>
    </source>
</evidence>
<keyword evidence="1" id="KW-0812">Transmembrane</keyword>
<keyword evidence="1" id="KW-0472">Membrane</keyword>
<evidence type="ECO:0000256" key="1">
    <source>
        <dbReference type="SAM" id="Phobius"/>
    </source>
</evidence>
<organism evidence="2 3">
    <name type="scientific">Pseudomonas putida</name>
    <name type="common">Arthrobacter siderocapsulatus</name>
    <dbReference type="NCBI Taxonomy" id="303"/>
    <lineage>
        <taxon>Bacteria</taxon>
        <taxon>Pseudomonadati</taxon>
        <taxon>Pseudomonadota</taxon>
        <taxon>Gammaproteobacteria</taxon>
        <taxon>Pseudomonadales</taxon>
        <taxon>Pseudomonadaceae</taxon>
        <taxon>Pseudomonas</taxon>
    </lineage>
</organism>
<dbReference type="Proteomes" id="UP000237378">
    <property type="component" value="Unassembled WGS sequence"/>
</dbReference>
<keyword evidence="1" id="KW-1133">Transmembrane helix</keyword>